<reference evidence="2 3" key="1">
    <citation type="journal article" date="2012" name="Science">
        <title>The Paleozoic origin of enzymatic lignin decomposition reconstructed from 31 fungal genomes.</title>
        <authorList>
            <person name="Floudas D."/>
            <person name="Binder M."/>
            <person name="Riley R."/>
            <person name="Barry K."/>
            <person name="Blanchette R.A."/>
            <person name="Henrissat B."/>
            <person name="Martinez A.T."/>
            <person name="Otillar R."/>
            <person name="Spatafora J.W."/>
            <person name="Yadav J.S."/>
            <person name="Aerts A."/>
            <person name="Benoit I."/>
            <person name="Boyd A."/>
            <person name="Carlson A."/>
            <person name="Copeland A."/>
            <person name="Coutinho P.M."/>
            <person name="de Vries R.P."/>
            <person name="Ferreira P."/>
            <person name="Findley K."/>
            <person name="Foster B."/>
            <person name="Gaskell J."/>
            <person name="Glotzer D."/>
            <person name="Gorecki P."/>
            <person name="Heitman J."/>
            <person name="Hesse C."/>
            <person name="Hori C."/>
            <person name="Igarashi K."/>
            <person name="Jurgens J.A."/>
            <person name="Kallen N."/>
            <person name="Kersten P."/>
            <person name="Kohler A."/>
            <person name="Kuees U."/>
            <person name="Kumar T.K.A."/>
            <person name="Kuo A."/>
            <person name="LaButti K."/>
            <person name="Larrondo L.F."/>
            <person name="Lindquist E."/>
            <person name="Ling A."/>
            <person name="Lombard V."/>
            <person name="Lucas S."/>
            <person name="Lundell T."/>
            <person name="Martin R."/>
            <person name="McLaughlin D.J."/>
            <person name="Morgenstern I."/>
            <person name="Morin E."/>
            <person name="Murat C."/>
            <person name="Nagy L.G."/>
            <person name="Nolan M."/>
            <person name="Ohm R.A."/>
            <person name="Patyshakuliyeva A."/>
            <person name="Rokas A."/>
            <person name="Ruiz-Duenas F.J."/>
            <person name="Sabat G."/>
            <person name="Salamov A."/>
            <person name="Samejima M."/>
            <person name="Schmutz J."/>
            <person name="Slot J.C."/>
            <person name="St John F."/>
            <person name="Stenlid J."/>
            <person name="Sun H."/>
            <person name="Sun S."/>
            <person name="Syed K."/>
            <person name="Tsang A."/>
            <person name="Wiebenga A."/>
            <person name="Young D."/>
            <person name="Pisabarro A."/>
            <person name="Eastwood D.C."/>
            <person name="Martin F."/>
            <person name="Cullen D."/>
            <person name="Grigoriev I.V."/>
            <person name="Hibbett D.S."/>
        </authorList>
    </citation>
    <scope>NUCLEOTIDE SEQUENCE [LARGE SCALE GENOMIC DNA]</scope>
    <source>
        <strain evidence="2 3">ATCC 11539</strain>
    </source>
</reference>
<dbReference type="Proteomes" id="UP000030669">
    <property type="component" value="Unassembled WGS sequence"/>
</dbReference>
<evidence type="ECO:0000313" key="2">
    <source>
        <dbReference type="EMBL" id="EPQ53899.1"/>
    </source>
</evidence>
<proteinExistence type="predicted"/>
<sequence>MVRDPDAACTYLIESKYVIEMEEILLGRLLSILLDAIKDTCNTCTEIVQAVAYLLKDEETSEMTKAICNTMGQWIKVLEHAALMKINEMLENITSQTRAHAKALEKGESTAPSHREEILS</sequence>
<accession>S7RMI2</accession>
<dbReference type="KEGG" id="gtr:GLOTRDRAFT_94324"/>
<evidence type="ECO:0000256" key="1">
    <source>
        <dbReference type="SAM" id="MobiDB-lite"/>
    </source>
</evidence>
<dbReference type="HOGENOM" id="CLU_2049928_0_0_1"/>
<feature type="compositionally biased region" description="Basic and acidic residues" evidence="1">
    <location>
        <begin position="102"/>
        <end position="120"/>
    </location>
</feature>
<dbReference type="RefSeq" id="XP_007867276.1">
    <property type="nucleotide sequence ID" value="XM_007869085.1"/>
</dbReference>
<dbReference type="EMBL" id="KB469304">
    <property type="protein sequence ID" value="EPQ53899.1"/>
    <property type="molecule type" value="Genomic_DNA"/>
</dbReference>
<dbReference type="GeneID" id="19309591"/>
<feature type="region of interest" description="Disordered" evidence="1">
    <location>
        <begin position="100"/>
        <end position="120"/>
    </location>
</feature>
<protein>
    <submittedName>
        <fullName evidence="2">Uncharacterized protein</fullName>
    </submittedName>
</protein>
<gene>
    <name evidence="2" type="ORF">GLOTRDRAFT_94324</name>
</gene>
<name>S7RMI2_GLOTA</name>
<keyword evidence="3" id="KW-1185">Reference proteome</keyword>
<organism evidence="2 3">
    <name type="scientific">Gloeophyllum trabeum (strain ATCC 11539 / FP-39264 / Madison 617)</name>
    <name type="common">Brown rot fungus</name>
    <dbReference type="NCBI Taxonomy" id="670483"/>
    <lineage>
        <taxon>Eukaryota</taxon>
        <taxon>Fungi</taxon>
        <taxon>Dikarya</taxon>
        <taxon>Basidiomycota</taxon>
        <taxon>Agaricomycotina</taxon>
        <taxon>Agaricomycetes</taxon>
        <taxon>Gloeophyllales</taxon>
        <taxon>Gloeophyllaceae</taxon>
        <taxon>Gloeophyllum</taxon>
    </lineage>
</organism>
<evidence type="ECO:0000313" key="3">
    <source>
        <dbReference type="Proteomes" id="UP000030669"/>
    </source>
</evidence>
<dbReference type="AlphaFoldDB" id="S7RMI2"/>